<evidence type="ECO:0000256" key="3">
    <source>
        <dbReference type="ARBA" id="ARBA00022737"/>
    </source>
</evidence>
<evidence type="ECO:0000256" key="9">
    <source>
        <dbReference type="ARBA" id="ARBA00038030"/>
    </source>
</evidence>
<dbReference type="Proteomes" id="UP000735302">
    <property type="component" value="Unassembled WGS sequence"/>
</dbReference>
<feature type="repeat" description="TPR" evidence="10">
    <location>
        <begin position="90"/>
        <end position="123"/>
    </location>
</feature>
<dbReference type="SUPFAM" id="SSF48452">
    <property type="entry name" value="TPR-like"/>
    <property type="match status" value="1"/>
</dbReference>
<feature type="compositionally biased region" description="Low complexity" evidence="11">
    <location>
        <begin position="72"/>
        <end position="85"/>
    </location>
</feature>
<evidence type="ECO:0000313" key="14">
    <source>
        <dbReference type="Proteomes" id="UP000735302"/>
    </source>
</evidence>
<comment type="subcellular location">
    <subcellularLocation>
        <location evidence="1">Mitochondrion outer membrane</location>
        <topology evidence="1">Single-pass membrane protein</topology>
    </subcellularLocation>
</comment>
<gene>
    <name evidence="13" type="ORF">PoB_002588900</name>
</gene>
<evidence type="ECO:0000256" key="2">
    <source>
        <dbReference type="ARBA" id="ARBA00022692"/>
    </source>
</evidence>
<dbReference type="GO" id="GO:0030943">
    <property type="term" value="F:mitochondrion targeting sequence binding"/>
    <property type="evidence" value="ECO:0007669"/>
    <property type="project" value="TreeGrafter"/>
</dbReference>
<dbReference type="GO" id="GO:0030150">
    <property type="term" value="P:protein import into mitochondrial matrix"/>
    <property type="evidence" value="ECO:0007669"/>
    <property type="project" value="TreeGrafter"/>
</dbReference>
<proteinExistence type="inferred from homology"/>
<evidence type="ECO:0000256" key="8">
    <source>
        <dbReference type="ARBA" id="ARBA00023136"/>
    </source>
</evidence>
<dbReference type="AlphaFoldDB" id="A0AAV3ZZL9"/>
<keyword evidence="5 10" id="KW-0802">TPR repeat</keyword>
<comment type="caution">
    <text evidence="13">The sequence shown here is derived from an EMBL/GenBank/DDBJ whole genome shotgun (WGS) entry which is preliminary data.</text>
</comment>
<evidence type="ECO:0000256" key="4">
    <source>
        <dbReference type="ARBA" id="ARBA00022787"/>
    </source>
</evidence>
<name>A0AAV3ZZL9_9GAST</name>
<evidence type="ECO:0000256" key="11">
    <source>
        <dbReference type="SAM" id="MobiDB-lite"/>
    </source>
</evidence>
<keyword evidence="4" id="KW-1000">Mitochondrion outer membrane</keyword>
<dbReference type="InterPro" id="IPR019734">
    <property type="entry name" value="TPR_rpt"/>
</dbReference>
<dbReference type="InterPro" id="IPR011990">
    <property type="entry name" value="TPR-like_helical_dom_sf"/>
</dbReference>
<dbReference type="PANTHER" id="PTHR46208:SF1">
    <property type="entry name" value="MITOCHONDRIAL IMPORT RECEPTOR SUBUNIT TOM70"/>
    <property type="match status" value="1"/>
</dbReference>
<keyword evidence="8 12" id="KW-0472">Membrane</keyword>
<evidence type="ECO:0000256" key="12">
    <source>
        <dbReference type="SAM" id="Phobius"/>
    </source>
</evidence>
<evidence type="ECO:0000256" key="6">
    <source>
        <dbReference type="ARBA" id="ARBA00022989"/>
    </source>
</evidence>
<dbReference type="SMART" id="SM00028">
    <property type="entry name" value="TPR"/>
    <property type="match status" value="3"/>
</dbReference>
<dbReference type="Gene3D" id="1.25.40.10">
    <property type="entry name" value="Tetratricopeptide repeat domain"/>
    <property type="match status" value="1"/>
</dbReference>
<dbReference type="GO" id="GO:0008320">
    <property type="term" value="F:protein transmembrane transporter activity"/>
    <property type="evidence" value="ECO:0007669"/>
    <property type="project" value="TreeGrafter"/>
</dbReference>
<dbReference type="GO" id="GO:0005741">
    <property type="term" value="C:mitochondrial outer membrane"/>
    <property type="evidence" value="ECO:0007669"/>
    <property type="project" value="UniProtKB-SubCell"/>
</dbReference>
<evidence type="ECO:0000256" key="1">
    <source>
        <dbReference type="ARBA" id="ARBA00004572"/>
    </source>
</evidence>
<evidence type="ECO:0000256" key="7">
    <source>
        <dbReference type="ARBA" id="ARBA00023128"/>
    </source>
</evidence>
<protein>
    <submittedName>
        <fullName evidence="13">Mitochondrial import receptor subunit tom70-like</fullName>
    </submittedName>
</protein>
<evidence type="ECO:0000313" key="13">
    <source>
        <dbReference type="EMBL" id="GFN99383.1"/>
    </source>
</evidence>
<keyword evidence="2 12" id="KW-0812">Transmembrane</keyword>
<dbReference type="GO" id="GO:0045039">
    <property type="term" value="P:protein insertion into mitochondrial inner membrane"/>
    <property type="evidence" value="ECO:0007669"/>
    <property type="project" value="TreeGrafter"/>
</dbReference>
<keyword evidence="3" id="KW-0677">Repeat</keyword>
<dbReference type="EMBL" id="BLXT01002992">
    <property type="protein sequence ID" value="GFN99383.1"/>
    <property type="molecule type" value="Genomic_DNA"/>
</dbReference>
<organism evidence="13 14">
    <name type="scientific">Plakobranchus ocellatus</name>
    <dbReference type="NCBI Taxonomy" id="259542"/>
    <lineage>
        <taxon>Eukaryota</taxon>
        <taxon>Metazoa</taxon>
        <taxon>Spiralia</taxon>
        <taxon>Lophotrochozoa</taxon>
        <taxon>Mollusca</taxon>
        <taxon>Gastropoda</taxon>
        <taxon>Heterobranchia</taxon>
        <taxon>Euthyneura</taxon>
        <taxon>Panpulmonata</taxon>
        <taxon>Sacoglossa</taxon>
        <taxon>Placobranchoidea</taxon>
        <taxon>Plakobranchidae</taxon>
        <taxon>Plakobranchus</taxon>
    </lineage>
</organism>
<keyword evidence="14" id="KW-1185">Reference proteome</keyword>
<dbReference type="PROSITE" id="PS50005">
    <property type="entry name" value="TPR"/>
    <property type="match status" value="2"/>
</dbReference>
<keyword evidence="7" id="KW-0496">Mitochondrion</keyword>
<reference evidence="13 14" key="1">
    <citation type="journal article" date="2021" name="Elife">
        <title>Chloroplast acquisition without the gene transfer in kleptoplastic sea slugs, Plakobranchus ocellatus.</title>
        <authorList>
            <person name="Maeda T."/>
            <person name="Takahashi S."/>
            <person name="Yoshida T."/>
            <person name="Shimamura S."/>
            <person name="Takaki Y."/>
            <person name="Nagai Y."/>
            <person name="Toyoda A."/>
            <person name="Suzuki Y."/>
            <person name="Arimoto A."/>
            <person name="Ishii H."/>
            <person name="Satoh N."/>
            <person name="Nishiyama T."/>
            <person name="Hasebe M."/>
            <person name="Maruyama T."/>
            <person name="Minagawa J."/>
            <person name="Obokata J."/>
            <person name="Shigenobu S."/>
        </authorList>
    </citation>
    <scope>NUCLEOTIDE SEQUENCE [LARGE SCALE GENOMIC DNA]</scope>
</reference>
<keyword evidence="6 12" id="KW-1133">Transmembrane helix</keyword>
<dbReference type="PANTHER" id="PTHR46208">
    <property type="entry name" value="MITOCHONDRIAL IMPORT RECEPTOR SUBUNIT TOM70"/>
    <property type="match status" value="1"/>
</dbReference>
<accession>A0AAV3ZZL9</accession>
<sequence>MATHTTVPVEVKDVTEGWSKWDIALYVGAPIALGVAGLWFYSRSKRGSGKKGDLGAGDNETIKGEKVSGKLAPKSQSKAPSQPQSRQELAQAAKNRGNKFFKDGKYDAAIECYTEAIKTCPPDIKNDMSTFYQNRAAAYENQKKYDQVVKDCTSALELNPKYSKALARRSKAFEVLKKYRESLEDITKACLIEGFQNQAYLMAADRVLKTLGKVKAEEKYKVFLQV</sequence>
<evidence type="ECO:0000256" key="10">
    <source>
        <dbReference type="PROSITE-ProRule" id="PRU00339"/>
    </source>
</evidence>
<dbReference type="Pfam" id="PF00515">
    <property type="entry name" value="TPR_1"/>
    <property type="match status" value="2"/>
</dbReference>
<evidence type="ECO:0000256" key="5">
    <source>
        <dbReference type="ARBA" id="ARBA00022803"/>
    </source>
</evidence>
<comment type="similarity">
    <text evidence="9">Belongs to the Tom70 family.</text>
</comment>
<feature type="transmembrane region" description="Helical" evidence="12">
    <location>
        <begin position="23"/>
        <end position="41"/>
    </location>
</feature>
<feature type="region of interest" description="Disordered" evidence="11">
    <location>
        <begin position="47"/>
        <end position="92"/>
    </location>
</feature>
<feature type="repeat" description="TPR" evidence="10">
    <location>
        <begin position="129"/>
        <end position="162"/>
    </location>
</feature>
<keyword evidence="13" id="KW-0675">Receptor</keyword>